<dbReference type="Pfam" id="PF01047">
    <property type="entry name" value="MarR"/>
    <property type="match status" value="1"/>
</dbReference>
<dbReference type="InterPro" id="IPR036390">
    <property type="entry name" value="WH_DNA-bd_sf"/>
</dbReference>
<organism evidence="2 3">
    <name type="scientific">Glycomyces buryatensis</name>
    <dbReference type="NCBI Taxonomy" id="2570927"/>
    <lineage>
        <taxon>Bacteria</taxon>
        <taxon>Bacillati</taxon>
        <taxon>Actinomycetota</taxon>
        <taxon>Actinomycetes</taxon>
        <taxon>Glycomycetales</taxon>
        <taxon>Glycomycetaceae</taxon>
        <taxon>Glycomyces</taxon>
    </lineage>
</organism>
<name>A0A4S8Q9Q3_9ACTN</name>
<proteinExistence type="predicted"/>
<gene>
    <name evidence="2" type="ORF">FAB82_15915</name>
</gene>
<dbReference type="AlphaFoldDB" id="A0A4S8Q9Q3"/>
<keyword evidence="3" id="KW-1185">Reference proteome</keyword>
<dbReference type="Gene3D" id="1.10.10.10">
    <property type="entry name" value="Winged helix-like DNA-binding domain superfamily/Winged helix DNA-binding domain"/>
    <property type="match status" value="1"/>
</dbReference>
<accession>A0A4S8Q9Q3</accession>
<dbReference type="SUPFAM" id="SSF46785">
    <property type="entry name" value="Winged helix' DNA-binding domain"/>
    <property type="match status" value="1"/>
</dbReference>
<dbReference type="Proteomes" id="UP000308760">
    <property type="component" value="Unassembled WGS sequence"/>
</dbReference>
<evidence type="ECO:0000313" key="2">
    <source>
        <dbReference type="EMBL" id="THV40181.1"/>
    </source>
</evidence>
<reference evidence="2 3" key="2">
    <citation type="submission" date="2019-05" db="EMBL/GenBank/DDBJ databases">
        <title>Glycomyces buryatensis sp. nov.</title>
        <authorList>
            <person name="Nikitina E."/>
        </authorList>
    </citation>
    <scope>NUCLEOTIDE SEQUENCE [LARGE SCALE GENOMIC DNA]</scope>
    <source>
        <strain evidence="2 3">18</strain>
    </source>
</reference>
<protein>
    <submittedName>
        <fullName evidence="2">MarR family transcriptional regulator</fullName>
    </submittedName>
</protein>
<evidence type="ECO:0000259" key="1">
    <source>
        <dbReference type="PROSITE" id="PS50995"/>
    </source>
</evidence>
<comment type="caution">
    <text evidence="2">The sequence shown here is derived from an EMBL/GenBank/DDBJ whole genome shotgun (WGS) entry which is preliminary data.</text>
</comment>
<evidence type="ECO:0000313" key="3">
    <source>
        <dbReference type="Proteomes" id="UP000308760"/>
    </source>
</evidence>
<dbReference type="PANTHER" id="PTHR33164:SF99">
    <property type="entry name" value="MARR FAMILY REGULATORY PROTEIN"/>
    <property type="match status" value="1"/>
</dbReference>
<dbReference type="PROSITE" id="PS50995">
    <property type="entry name" value="HTH_MARR_2"/>
    <property type="match status" value="1"/>
</dbReference>
<dbReference type="InterPro" id="IPR039422">
    <property type="entry name" value="MarR/SlyA-like"/>
</dbReference>
<feature type="domain" description="HTH marR-type" evidence="1">
    <location>
        <begin position="1"/>
        <end position="153"/>
    </location>
</feature>
<dbReference type="SMART" id="SM00347">
    <property type="entry name" value="HTH_MARR"/>
    <property type="match status" value="1"/>
</dbReference>
<dbReference type="InterPro" id="IPR000835">
    <property type="entry name" value="HTH_MarR-typ"/>
</dbReference>
<dbReference type="OrthoDB" id="8635520at2"/>
<dbReference type="GO" id="GO:0006950">
    <property type="term" value="P:response to stress"/>
    <property type="evidence" value="ECO:0007669"/>
    <property type="project" value="TreeGrafter"/>
</dbReference>
<dbReference type="PANTHER" id="PTHR33164">
    <property type="entry name" value="TRANSCRIPTIONAL REGULATOR, MARR FAMILY"/>
    <property type="match status" value="1"/>
</dbReference>
<sequence length="170" mass="18502">MAREASTDDVPWLTPAQLEEWVALATLITTLPSALDAQLKRDAGLNSFEYHVLVRLSDSPHGVVPMSDLAVMAQGSPSRLSHAVTRLERAGYVERMACKEADRRTAAVLTEAGRKKLEEAAPGHVREVRRLVVDVLTPEQLAALGDAARVIVKMTAPEVADVIFSRKRPG</sequence>
<dbReference type="GO" id="GO:0003700">
    <property type="term" value="F:DNA-binding transcription factor activity"/>
    <property type="evidence" value="ECO:0007669"/>
    <property type="project" value="InterPro"/>
</dbReference>
<dbReference type="EMBL" id="STGY01000057">
    <property type="protein sequence ID" value="THV40181.1"/>
    <property type="molecule type" value="Genomic_DNA"/>
</dbReference>
<dbReference type="InterPro" id="IPR036388">
    <property type="entry name" value="WH-like_DNA-bd_sf"/>
</dbReference>
<reference evidence="3" key="1">
    <citation type="submission" date="2019-04" db="EMBL/GenBank/DDBJ databases">
        <title>Nocardioides xinjiangensis sp. nov.</title>
        <authorList>
            <person name="Liu S."/>
        </authorList>
    </citation>
    <scope>NUCLEOTIDE SEQUENCE [LARGE SCALE GENOMIC DNA]</scope>
    <source>
        <strain evidence="3">18</strain>
    </source>
</reference>
<dbReference type="RefSeq" id="WP_136535526.1">
    <property type="nucleotide sequence ID" value="NZ_STGY01000057.1"/>
</dbReference>